<gene>
    <name evidence="1" type="ORF">HPB50_019508</name>
</gene>
<proteinExistence type="predicted"/>
<keyword evidence="2" id="KW-1185">Reference proteome</keyword>
<evidence type="ECO:0000313" key="1">
    <source>
        <dbReference type="EMBL" id="KAH6928787.1"/>
    </source>
</evidence>
<organism evidence="1 2">
    <name type="scientific">Hyalomma asiaticum</name>
    <name type="common">Tick</name>
    <dbReference type="NCBI Taxonomy" id="266040"/>
    <lineage>
        <taxon>Eukaryota</taxon>
        <taxon>Metazoa</taxon>
        <taxon>Ecdysozoa</taxon>
        <taxon>Arthropoda</taxon>
        <taxon>Chelicerata</taxon>
        <taxon>Arachnida</taxon>
        <taxon>Acari</taxon>
        <taxon>Parasitiformes</taxon>
        <taxon>Ixodida</taxon>
        <taxon>Ixodoidea</taxon>
        <taxon>Ixodidae</taxon>
        <taxon>Hyalomminae</taxon>
        <taxon>Hyalomma</taxon>
    </lineage>
</organism>
<protein>
    <submittedName>
        <fullName evidence="1">Uncharacterized protein</fullName>
    </submittedName>
</protein>
<dbReference type="Proteomes" id="UP000821845">
    <property type="component" value="Chromosome 6"/>
</dbReference>
<comment type="caution">
    <text evidence="1">The sequence shown here is derived from an EMBL/GenBank/DDBJ whole genome shotgun (WGS) entry which is preliminary data.</text>
</comment>
<evidence type="ECO:0000313" key="2">
    <source>
        <dbReference type="Proteomes" id="UP000821845"/>
    </source>
</evidence>
<sequence>MTPPPQPPSSLEDSQRKRAVLGTRQRETAVESSRRNTSSIEWHIAVISLVRSTCEEATAVITTGPHHAPSHSTCSPSVSDLKVRAVEEDLWIGHSLHSW</sequence>
<reference evidence="1" key="1">
    <citation type="submission" date="2020-05" db="EMBL/GenBank/DDBJ databases">
        <title>Large-scale comparative analyses of tick genomes elucidate their genetic diversity and vector capacities.</title>
        <authorList>
            <person name="Jia N."/>
            <person name="Wang J."/>
            <person name="Shi W."/>
            <person name="Du L."/>
            <person name="Sun Y."/>
            <person name="Zhan W."/>
            <person name="Jiang J."/>
            <person name="Wang Q."/>
            <person name="Zhang B."/>
            <person name="Ji P."/>
            <person name="Sakyi L.B."/>
            <person name="Cui X."/>
            <person name="Yuan T."/>
            <person name="Jiang B."/>
            <person name="Yang W."/>
            <person name="Lam T.T.-Y."/>
            <person name="Chang Q."/>
            <person name="Ding S."/>
            <person name="Wang X."/>
            <person name="Zhu J."/>
            <person name="Ruan X."/>
            <person name="Zhao L."/>
            <person name="Wei J."/>
            <person name="Que T."/>
            <person name="Du C."/>
            <person name="Cheng J."/>
            <person name="Dai P."/>
            <person name="Han X."/>
            <person name="Huang E."/>
            <person name="Gao Y."/>
            <person name="Liu J."/>
            <person name="Shao H."/>
            <person name="Ye R."/>
            <person name="Li L."/>
            <person name="Wei W."/>
            <person name="Wang X."/>
            <person name="Wang C."/>
            <person name="Yang T."/>
            <person name="Huo Q."/>
            <person name="Li W."/>
            <person name="Guo W."/>
            <person name="Chen H."/>
            <person name="Zhou L."/>
            <person name="Ni X."/>
            <person name="Tian J."/>
            <person name="Zhou Y."/>
            <person name="Sheng Y."/>
            <person name="Liu T."/>
            <person name="Pan Y."/>
            <person name="Xia L."/>
            <person name="Li J."/>
            <person name="Zhao F."/>
            <person name="Cao W."/>
        </authorList>
    </citation>
    <scope>NUCLEOTIDE SEQUENCE</scope>
    <source>
        <strain evidence="1">Hyas-2018</strain>
    </source>
</reference>
<dbReference type="EMBL" id="CM023486">
    <property type="protein sequence ID" value="KAH6928787.1"/>
    <property type="molecule type" value="Genomic_DNA"/>
</dbReference>
<name>A0ACB7S0R9_HYAAI</name>
<accession>A0ACB7S0R9</accession>